<sequence>MAKRLRHSIDPSKPPLLRVLIFQRGGNGPYWVYCPPMRGELPWTQKVPSEEAAIRLASDLAATNQQAAVLITKDSAEWWMEGLLPEGGQADEYEAVTRPEDLNASNDD</sequence>
<dbReference type="EMBL" id="FOSL01000038">
    <property type="protein sequence ID" value="SFL13481.1"/>
    <property type="molecule type" value="Genomic_DNA"/>
</dbReference>
<accession>A0A1I4FAR3</accession>
<feature type="region of interest" description="Disordered" evidence="1">
    <location>
        <begin position="89"/>
        <end position="108"/>
    </location>
</feature>
<protein>
    <submittedName>
        <fullName evidence="2">Uncharacterized protein</fullName>
    </submittedName>
</protein>
<dbReference type="RefSeq" id="WP_149764025.1">
    <property type="nucleotide sequence ID" value="NZ_BSPE01000004.1"/>
</dbReference>
<organism evidence="2 3">
    <name type="scientific">Neomesorhizobium albiziae</name>
    <dbReference type="NCBI Taxonomy" id="335020"/>
    <lineage>
        <taxon>Bacteria</taxon>
        <taxon>Pseudomonadati</taxon>
        <taxon>Pseudomonadota</taxon>
        <taxon>Alphaproteobacteria</taxon>
        <taxon>Hyphomicrobiales</taxon>
        <taxon>Phyllobacteriaceae</taxon>
        <taxon>Neomesorhizobium</taxon>
    </lineage>
</organism>
<dbReference type="Proteomes" id="UP000323300">
    <property type="component" value="Unassembled WGS sequence"/>
</dbReference>
<keyword evidence="3" id="KW-1185">Reference proteome</keyword>
<gene>
    <name evidence="2" type="ORF">SAMN04488498_13815</name>
</gene>
<evidence type="ECO:0000313" key="3">
    <source>
        <dbReference type="Proteomes" id="UP000323300"/>
    </source>
</evidence>
<evidence type="ECO:0000313" key="2">
    <source>
        <dbReference type="EMBL" id="SFL13481.1"/>
    </source>
</evidence>
<evidence type="ECO:0000256" key="1">
    <source>
        <dbReference type="SAM" id="MobiDB-lite"/>
    </source>
</evidence>
<reference evidence="2 3" key="1">
    <citation type="submission" date="2016-10" db="EMBL/GenBank/DDBJ databases">
        <authorList>
            <person name="Varghese N."/>
            <person name="Submissions S."/>
        </authorList>
    </citation>
    <scope>NUCLEOTIDE SEQUENCE [LARGE SCALE GENOMIC DNA]</scope>
    <source>
        <strain evidence="2 3">DSM 21822</strain>
    </source>
</reference>
<dbReference type="AlphaFoldDB" id="A0A1I4FAR3"/>
<proteinExistence type="predicted"/>
<dbReference type="OrthoDB" id="7907514at2"/>
<name>A0A1I4FAR3_9HYPH</name>